<evidence type="ECO:0000313" key="4">
    <source>
        <dbReference type="Proteomes" id="UP001162031"/>
    </source>
</evidence>
<sequence>MAFLVAGCLLVYFSHRVTSSGWLEAFGDGDYAWIGPSTLVFLLVLGALVMALSSLGCFGALLQQKLLLTVYALVLALTLVLFGVMAVGGHVAQSTATEWQAQAYPVTAKEASLGAHFSRLYCHAQVPHYCYDATVHTVLDMFNVSLADHFLDSTTNFTNVCAAVTLPAIGPVCAVCTSMAAAAAEYAMVRDWAEASCPRTSANELWCGRFLLNNATATGADAIDGTAPFLACRRGFYDLVEKWTHVVLVGSVVCIAAALVGLGMTRVLWRNVQLAHRPKDRRLTASTMPVDHYDDPHVGFSQRSEATNTGAFSMYSTTAARDPTAAHRRYNSPF</sequence>
<accession>A0AAV0U0J3</accession>
<feature type="transmembrane region" description="Helical" evidence="1">
    <location>
        <begin position="68"/>
        <end position="89"/>
    </location>
</feature>
<reference evidence="3" key="1">
    <citation type="submission" date="2022-12" db="EMBL/GenBank/DDBJ databases">
        <authorList>
            <person name="Webb A."/>
        </authorList>
    </citation>
    <scope>NUCLEOTIDE SEQUENCE</scope>
    <source>
        <strain evidence="3">Hp1</strain>
    </source>
</reference>
<gene>
    <name evidence="3" type="ORF">HBR001_LOCUS4439</name>
</gene>
<evidence type="ECO:0008006" key="5">
    <source>
        <dbReference type="Google" id="ProtNLM"/>
    </source>
</evidence>
<comment type="caution">
    <text evidence="3">The sequence shown here is derived from an EMBL/GenBank/DDBJ whole genome shotgun (WGS) entry which is preliminary data.</text>
</comment>
<keyword evidence="1" id="KW-1133">Transmembrane helix</keyword>
<dbReference type="AlphaFoldDB" id="A0AAV0U0J3"/>
<keyword evidence="1" id="KW-0812">Transmembrane</keyword>
<evidence type="ECO:0000313" key="3">
    <source>
        <dbReference type="EMBL" id="CAI5728918.1"/>
    </source>
</evidence>
<dbReference type="Proteomes" id="UP001162031">
    <property type="component" value="Unassembled WGS sequence"/>
</dbReference>
<organism evidence="3 4">
    <name type="scientific">Hyaloperonospora brassicae</name>
    <name type="common">Brassica downy mildew</name>
    <name type="synonym">Peronospora brassicae</name>
    <dbReference type="NCBI Taxonomy" id="162125"/>
    <lineage>
        <taxon>Eukaryota</taxon>
        <taxon>Sar</taxon>
        <taxon>Stramenopiles</taxon>
        <taxon>Oomycota</taxon>
        <taxon>Peronosporomycetes</taxon>
        <taxon>Peronosporales</taxon>
        <taxon>Peronosporaceae</taxon>
        <taxon>Hyaloperonospora</taxon>
    </lineage>
</organism>
<feature type="signal peptide" evidence="2">
    <location>
        <begin position="1"/>
        <end position="19"/>
    </location>
</feature>
<feature type="transmembrane region" description="Helical" evidence="1">
    <location>
        <begin position="243"/>
        <end position="269"/>
    </location>
</feature>
<keyword evidence="2" id="KW-0732">Signal</keyword>
<feature type="chain" id="PRO_5043606200" description="Tetraspanin" evidence="2">
    <location>
        <begin position="20"/>
        <end position="334"/>
    </location>
</feature>
<protein>
    <recommendedName>
        <fullName evidence="5">Tetraspanin</fullName>
    </recommendedName>
</protein>
<keyword evidence="4" id="KW-1185">Reference proteome</keyword>
<name>A0AAV0U0J3_HYABA</name>
<proteinExistence type="predicted"/>
<evidence type="ECO:0000256" key="1">
    <source>
        <dbReference type="SAM" id="Phobius"/>
    </source>
</evidence>
<feature type="transmembrane region" description="Helical" evidence="1">
    <location>
        <begin position="40"/>
        <end position="61"/>
    </location>
</feature>
<evidence type="ECO:0000256" key="2">
    <source>
        <dbReference type="SAM" id="SignalP"/>
    </source>
</evidence>
<keyword evidence="1" id="KW-0472">Membrane</keyword>
<dbReference type="EMBL" id="CANTFL010000970">
    <property type="protein sequence ID" value="CAI5728918.1"/>
    <property type="molecule type" value="Genomic_DNA"/>
</dbReference>